<feature type="compositionally biased region" description="Low complexity" evidence="8">
    <location>
        <begin position="223"/>
        <end position="235"/>
    </location>
</feature>
<keyword evidence="1" id="KW-0808">Transferase</keyword>
<keyword evidence="3" id="KW-0677">Repeat</keyword>
<evidence type="ECO:0000256" key="2">
    <source>
        <dbReference type="ARBA" id="ARBA00022723"/>
    </source>
</evidence>
<dbReference type="GO" id="GO:1990450">
    <property type="term" value="F:linear polyubiquitin binding"/>
    <property type="evidence" value="ECO:0007669"/>
    <property type="project" value="TreeGrafter"/>
</dbReference>
<feature type="compositionally biased region" description="Acidic residues" evidence="8">
    <location>
        <begin position="830"/>
        <end position="849"/>
    </location>
</feature>
<evidence type="ECO:0000256" key="5">
    <source>
        <dbReference type="ARBA" id="ARBA00022786"/>
    </source>
</evidence>
<dbReference type="InterPro" id="IPR001841">
    <property type="entry name" value="Znf_RING"/>
</dbReference>
<feature type="domain" description="RING-type" evidence="10">
    <location>
        <begin position="979"/>
        <end position="1202"/>
    </location>
</feature>
<dbReference type="Pfam" id="PF01485">
    <property type="entry name" value="IBR"/>
    <property type="match status" value="1"/>
</dbReference>
<keyword evidence="4 7" id="KW-0863">Zinc-finger</keyword>
<dbReference type="PANTHER" id="PTHR16004:SF2">
    <property type="entry name" value="E3 UBIQUITIN-PROTEIN LIGASE LUBEL"/>
    <property type="match status" value="1"/>
</dbReference>
<proteinExistence type="predicted"/>
<dbReference type="Pfam" id="PF16678">
    <property type="entry name" value="UBA_HOIP"/>
    <property type="match status" value="1"/>
</dbReference>
<dbReference type="InterPro" id="IPR002867">
    <property type="entry name" value="IBR_dom"/>
</dbReference>
<feature type="region of interest" description="Disordered" evidence="8">
    <location>
        <begin position="1"/>
        <end position="23"/>
    </location>
</feature>
<evidence type="ECO:0000313" key="12">
    <source>
        <dbReference type="Proteomes" id="UP000708208"/>
    </source>
</evidence>
<dbReference type="InterPro" id="IPR047542">
    <property type="entry name" value="Rcat_RBR_RNF31-like"/>
</dbReference>
<dbReference type="GO" id="GO:0097039">
    <property type="term" value="P:protein linear polyubiquitination"/>
    <property type="evidence" value="ECO:0007669"/>
    <property type="project" value="TreeGrafter"/>
</dbReference>
<evidence type="ECO:0000259" key="9">
    <source>
        <dbReference type="PROSITE" id="PS50089"/>
    </source>
</evidence>
<name>A0A8J2KTC2_9HEXA</name>
<dbReference type="CDD" id="cd20351">
    <property type="entry name" value="Rcat_RBR_HOIP"/>
    <property type="match status" value="1"/>
</dbReference>
<feature type="compositionally biased region" description="Basic and acidic residues" evidence="8">
    <location>
        <begin position="169"/>
        <end position="184"/>
    </location>
</feature>
<feature type="compositionally biased region" description="Pro residues" evidence="8">
    <location>
        <begin position="236"/>
        <end position="246"/>
    </location>
</feature>
<keyword evidence="5" id="KW-0833">Ubl conjugation pathway</keyword>
<dbReference type="EMBL" id="CAJVCH010517145">
    <property type="protein sequence ID" value="CAG7821617.1"/>
    <property type="molecule type" value="Genomic_DNA"/>
</dbReference>
<dbReference type="InterPro" id="IPR044066">
    <property type="entry name" value="TRIAD_supradom"/>
</dbReference>
<evidence type="ECO:0000256" key="4">
    <source>
        <dbReference type="ARBA" id="ARBA00022771"/>
    </source>
</evidence>
<dbReference type="GO" id="GO:0071797">
    <property type="term" value="C:LUBAC complex"/>
    <property type="evidence" value="ECO:0007669"/>
    <property type="project" value="InterPro"/>
</dbReference>
<evidence type="ECO:0000259" key="10">
    <source>
        <dbReference type="PROSITE" id="PS51873"/>
    </source>
</evidence>
<feature type="compositionally biased region" description="Low complexity" evidence="8">
    <location>
        <begin position="57"/>
        <end position="66"/>
    </location>
</feature>
<feature type="region of interest" description="Disordered" evidence="8">
    <location>
        <begin position="825"/>
        <end position="863"/>
    </location>
</feature>
<accession>A0A8J2KTC2</accession>
<dbReference type="InterPro" id="IPR041031">
    <property type="entry name" value="RNF31_C"/>
</dbReference>
<dbReference type="GO" id="GO:0070530">
    <property type="term" value="F:K63-linked polyubiquitin modification-dependent protein binding"/>
    <property type="evidence" value="ECO:0007669"/>
    <property type="project" value="TreeGrafter"/>
</dbReference>
<dbReference type="SMART" id="SM00647">
    <property type="entry name" value="IBR"/>
    <property type="match status" value="2"/>
</dbReference>
<keyword evidence="6" id="KW-0862">Zinc</keyword>
<evidence type="ECO:0000313" key="11">
    <source>
        <dbReference type="EMBL" id="CAG7821617.1"/>
    </source>
</evidence>
<feature type="domain" description="RING-type" evidence="9">
    <location>
        <begin position="983"/>
        <end position="1032"/>
    </location>
</feature>
<dbReference type="Proteomes" id="UP000708208">
    <property type="component" value="Unassembled WGS sequence"/>
</dbReference>
<gene>
    <name evidence="11" type="ORF">AFUS01_LOCUS31947</name>
</gene>
<protein>
    <recommendedName>
        <fullName evidence="13">RBR-type E3 ubiquitin transferase</fullName>
    </recommendedName>
</protein>
<reference evidence="11" key="1">
    <citation type="submission" date="2021-06" db="EMBL/GenBank/DDBJ databases">
        <authorList>
            <person name="Hodson N. C."/>
            <person name="Mongue J. A."/>
            <person name="Jaron S. K."/>
        </authorList>
    </citation>
    <scope>NUCLEOTIDE SEQUENCE</scope>
</reference>
<feature type="non-terminal residue" evidence="11">
    <location>
        <position position="1"/>
    </location>
</feature>
<dbReference type="GO" id="GO:0008270">
    <property type="term" value="F:zinc ion binding"/>
    <property type="evidence" value="ECO:0007669"/>
    <property type="project" value="UniProtKB-KW"/>
</dbReference>
<comment type="caution">
    <text evidence="11">The sequence shown here is derived from an EMBL/GenBank/DDBJ whole genome shotgun (WGS) entry which is preliminary data.</text>
</comment>
<dbReference type="Pfam" id="PF22191">
    <property type="entry name" value="IBR_1"/>
    <property type="match status" value="1"/>
</dbReference>
<evidence type="ECO:0000256" key="6">
    <source>
        <dbReference type="ARBA" id="ARBA00022833"/>
    </source>
</evidence>
<evidence type="ECO:0000256" key="3">
    <source>
        <dbReference type="ARBA" id="ARBA00022737"/>
    </source>
</evidence>
<sequence length="1344" mass="149142">RESFRLLNKRVAGKSKTPLTSSNEEVYGSIPLQSLALAPRSANIELLHHVEPKEPVKVSVSTGVGSSPPPTSFLQSKNASTSAHEDSSVSSQGSKEIRPVLKKTSTSSSFTDETPAQKAAAVSQKSSIGTSPPPQSISTQTYDELPTSRLESKSTSKSSIAGAMEFMDEPVRNTKEMSEKELRYSRKAQQQSKLKRSMSTHLTSAEPWVETNEGRHLYRSSSRHSLASDSRSLPLSGPPSRDPSPPRGRFYQDFRAFEPPSWDRFPSPADYFASIEDLVNRRRKDSARTQEFELTRLLKEAVELGFAPEDVQVSLRMCGDRNPIKWLQDNWGNMVETVQTLASKYGTDKGEDKNEVGTISSHEAKEALRQHRGNVWVAVTECVDQRRKKFQELQSRGNFLREDILTALTANHGKLDAAYVELSKAQLKPFLMQIWGPPIGLDNEAAPPSSRSTADSNSPPAIMDSSKHYEDVIIDEIKNIDIVENNIEKVEEIVIESIENIEIRPEIIDVEIETPVLIKRASIEEDPFLDAAEEALLEESLKEKDIGSFSDLEESEAFVSDLLQNFEDLPGATPRSSSAQSPIDNLQRAYENIVGNKTTPTIPVVPEPTQIIPEPIITDSQPIAGSSNKLPDQTMTPQNMHLLSDALKVSNEAADGVVSSKISFSMEAVLELLEQQRLKMLKTQEAQNIRKPETPDQVTSNPESIQNQTAVESTLGITPSLEPKGVTEPLQIAKPEPVINVSIKAVILEPEDVETNSELPQEVDGTVRTEMVGGNTYADIPIQATSSRHILQNQQSVDSGDLEMDPSIYEEVDSGENFSITEYLTKGSDGEDSEPETSDEEDVEGDSEEGSIGAISDEIDDEDIGENFYEKIEPGIPIDFSITKQMEVTIENSKDITITNPKDIAQVIAEGASAPVPAPKEDIYKNVKPEVKRLIETGLSDSFENAELAVQLMDMKFTEEDSVHAAKECGSIYSALSYLQQDCLLCAGKFSATQMISMLRCTHWCCKSCAREYFQVQIRDHGILDAACPFCKEPSNLLEDPDAAAEYFNHLDILLKNLLEDKVHELFQRKLRDWALSKTPNFKWCSKCSSGFITEPLQTRLVCPDCSAVTCAVCLEPWDRTHDHKDQNTVKLCDTDATKNIVDYLNENCIECPRCRLKFALARGGCMHLTCSQCKFEFCSGCSAPFRLASKCNDGPFCLKLGLHAHHPRNCLFYLRDKDAPILAQLLEENAIPYLSEEVTADAKTDKRKCKVSIQKETDTGLQDDVCGNDAPAGFATVCPAHYIEYLGLLIWQNRLDPISILSNDDLETIIKRAHKKVPGKPYGIKDADYRIKLLQVIADEIPL</sequence>
<feature type="compositionally biased region" description="Polar residues" evidence="8">
    <location>
        <begin position="103"/>
        <end position="114"/>
    </location>
</feature>
<evidence type="ECO:0008006" key="13">
    <source>
        <dbReference type="Google" id="ProtNLM"/>
    </source>
</evidence>
<dbReference type="OrthoDB" id="9978677at2759"/>
<dbReference type="PANTHER" id="PTHR16004">
    <property type="entry name" value="RING FINGER PROTEIN 31-RELATED"/>
    <property type="match status" value="1"/>
</dbReference>
<feature type="compositionally biased region" description="Low complexity" evidence="8">
    <location>
        <begin position="116"/>
        <end position="127"/>
    </location>
</feature>
<evidence type="ECO:0000256" key="1">
    <source>
        <dbReference type="ARBA" id="ARBA00022679"/>
    </source>
</evidence>
<keyword evidence="2" id="KW-0479">Metal-binding</keyword>
<feature type="region of interest" description="Disordered" evidence="8">
    <location>
        <begin position="51"/>
        <end position="250"/>
    </location>
</feature>
<feature type="compositionally biased region" description="Polar residues" evidence="8">
    <location>
        <begin position="73"/>
        <end position="94"/>
    </location>
</feature>
<dbReference type="GO" id="GO:0061630">
    <property type="term" value="F:ubiquitin protein ligase activity"/>
    <property type="evidence" value="ECO:0007669"/>
    <property type="project" value="TreeGrafter"/>
</dbReference>
<dbReference type="InterPro" id="IPR032065">
    <property type="entry name" value="RNF31-UBA"/>
</dbReference>
<keyword evidence="12" id="KW-1185">Reference proteome</keyword>
<organism evidence="11 12">
    <name type="scientific">Allacma fusca</name>
    <dbReference type="NCBI Taxonomy" id="39272"/>
    <lineage>
        <taxon>Eukaryota</taxon>
        <taxon>Metazoa</taxon>
        <taxon>Ecdysozoa</taxon>
        <taxon>Arthropoda</taxon>
        <taxon>Hexapoda</taxon>
        <taxon>Collembola</taxon>
        <taxon>Symphypleona</taxon>
        <taxon>Sminthuridae</taxon>
        <taxon>Allacma</taxon>
    </lineage>
</organism>
<feature type="region of interest" description="Disordered" evidence="8">
    <location>
        <begin position="442"/>
        <end position="462"/>
    </location>
</feature>
<dbReference type="Pfam" id="PF18091">
    <property type="entry name" value="E3_UbLigase_RBR"/>
    <property type="match status" value="1"/>
</dbReference>
<feature type="compositionally biased region" description="Polar residues" evidence="8">
    <location>
        <begin position="449"/>
        <end position="459"/>
    </location>
</feature>
<evidence type="ECO:0000256" key="7">
    <source>
        <dbReference type="PROSITE-ProRule" id="PRU00175"/>
    </source>
</evidence>
<dbReference type="PROSITE" id="PS51873">
    <property type="entry name" value="TRIAD"/>
    <property type="match status" value="1"/>
</dbReference>
<dbReference type="GO" id="GO:0036435">
    <property type="term" value="F:K48-linked polyubiquitin modification-dependent protein binding"/>
    <property type="evidence" value="ECO:0007669"/>
    <property type="project" value="TreeGrafter"/>
</dbReference>
<dbReference type="PROSITE" id="PS50089">
    <property type="entry name" value="ZF_RING_2"/>
    <property type="match status" value="1"/>
</dbReference>
<dbReference type="InterPro" id="IPR026254">
    <property type="entry name" value="RNF31-like"/>
</dbReference>
<evidence type="ECO:0000256" key="8">
    <source>
        <dbReference type="SAM" id="MobiDB-lite"/>
    </source>
</evidence>